<dbReference type="Gene3D" id="3.30.700.10">
    <property type="entry name" value="Glycoprotein, Type 4 Pilin"/>
    <property type="match status" value="1"/>
</dbReference>
<comment type="subcellular location">
    <subcellularLocation>
        <location evidence="1">Cell surface</location>
    </subcellularLocation>
</comment>
<dbReference type="InterPro" id="IPR045584">
    <property type="entry name" value="Pilin-like"/>
</dbReference>
<dbReference type="SUPFAM" id="SSF54523">
    <property type="entry name" value="Pili subunits"/>
    <property type="match status" value="1"/>
</dbReference>
<dbReference type="PROSITE" id="PS00409">
    <property type="entry name" value="PROKAR_NTER_METHYL"/>
    <property type="match status" value="1"/>
</dbReference>
<evidence type="ECO:0000256" key="1">
    <source>
        <dbReference type="ARBA" id="ARBA00004241"/>
    </source>
</evidence>
<sequence length="144" mass="15292">MQAILRKRIGNSKGVTLVELLAVLVILGIIALIAVPAIAGVIEDSKESSIKSTAINMINAAELYAVTNDVTEVTYDNIKNDYVKERDGITWKTTPKFDLSGDEIKFSGKATIDDDVTVNFNDATVNDINESEGGDVGTSAGGEA</sequence>
<gene>
    <name evidence="5" type="ORF">FPQ13_04760</name>
</gene>
<protein>
    <submittedName>
        <fullName evidence="5">Prepilin-type N-terminal cleavage/methylation domain-containing protein</fullName>
    </submittedName>
</protein>
<dbReference type="RefSeq" id="WP_144088186.1">
    <property type="nucleotide sequence ID" value="NZ_VMHE01000005.1"/>
</dbReference>
<dbReference type="InterPro" id="IPR012902">
    <property type="entry name" value="N_methyl_site"/>
</dbReference>
<keyword evidence="6" id="KW-1185">Reference proteome</keyword>
<dbReference type="GO" id="GO:0009986">
    <property type="term" value="C:cell surface"/>
    <property type="evidence" value="ECO:0007669"/>
    <property type="project" value="UniProtKB-SubCell"/>
</dbReference>
<evidence type="ECO:0000313" key="6">
    <source>
        <dbReference type="Proteomes" id="UP000316425"/>
    </source>
</evidence>
<comment type="caution">
    <text evidence="5">The sequence shown here is derived from an EMBL/GenBank/DDBJ whole genome shotgun (WGS) entry which is preliminary data.</text>
</comment>
<keyword evidence="4" id="KW-0812">Transmembrane</keyword>
<feature type="transmembrane region" description="Helical" evidence="4">
    <location>
        <begin position="20"/>
        <end position="42"/>
    </location>
</feature>
<evidence type="ECO:0000256" key="2">
    <source>
        <dbReference type="ARBA" id="ARBA00022481"/>
    </source>
</evidence>
<evidence type="ECO:0000256" key="3">
    <source>
        <dbReference type="ARBA" id="ARBA00023287"/>
    </source>
</evidence>
<keyword evidence="3" id="KW-0178">Competence</keyword>
<dbReference type="Pfam" id="PF07963">
    <property type="entry name" value="N_methyl"/>
    <property type="match status" value="1"/>
</dbReference>
<dbReference type="NCBIfam" id="TIGR02532">
    <property type="entry name" value="IV_pilin_GFxxxE"/>
    <property type="match status" value="1"/>
</dbReference>
<dbReference type="GO" id="GO:0015628">
    <property type="term" value="P:protein secretion by the type II secretion system"/>
    <property type="evidence" value="ECO:0007669"/>
    <property type="project" value="InterPro"/>
</dbReference>
<name>A0A556PP68_9BACI</name>
<keyword evidence="2" id="KW-0488">Methylation</keyword>
<keyword evidence="4" id="KW-0472">Membrane</keyword>
<dbReference type="EMBL" id="VMHE01000005">
    <property type="protein sequence ID" value="TSJ66187.1"/>
    <property type="molecule type" value="Genomic_DNA"/>
</dbReference>
<dbReference type="InterPro" id="IPR000983">
    <property type="entry name" value="Bac_GSPG_pilin"/>
</dbReference>
<proteinExistence type="predicted"/>
<reference evidence="5 6" key="1">
    <citation type="submission" date="2019-07" db="EMBL/GenBank/DDBJ databases">
        <title>Allobacillus sp. nov. SKP isolated from shrimp paste of Euphausiacea.</title>
        <authorList>
            <person name="Kanchanasin P."/>
            <person name="Tanasupawat S."/>
            <person name="Shi W."/>
            <person name="Wu L."/>
            <person name="Ma J."/>
        </authorList>
    </citation>
    <scope>NUCLEOTIDE SEQUENCE [LARGE SCALE GENOMIC DNA]</scope>
    <source>
        <strain evidence="5 6">SKP4-8</strain>
    </source>
</reference>
<organism evidence="5 6">
    <name type="scientific">Allobacillus salarius</name>
    <dbReference type="NCBI Taxonomy" id="1955272"/>
    <lineage>
        <taxon>Bacteria</taxon>
        <taxon>Bacillati</taxon>
        <taxon>Bacillota</taxon>
        <taxon>Bacilli</taxon>
        <taxon>Bacillales</taxon>
        <taxon>Bacillaceae</taxon>
        <taxon>Allobacillus</taxon>
    </lineage>
</organism>
<evidence type="ECO:0000256" key="4">
    <source>
        <dbReference type="SAM" id="Phobius"/>
    </source>
</evidence>
<evidence type="ECO:0000313" key="5">
    <source>
        <dbReference type="EMBL" id="TSJ66187.1"/>
    </source>
</evidence>
<dbReference type="OrthoDB" id="2974754at2"/>
<dbReference type="GO" id="GO:0030420">
    <property type="term" value="P:establishment of competence for transformation"/>
    <property type="evidence" value="ECO:0007669"/>
    <property type="project" value="UniProtKB-KW"/>
</dbReference>
<dbReference type="PRINTS" id="PR00813">
    <property type="entry name" value="BCTERIALGSPG"/>
</dbReference>
<accession>A0A556PP68</accession>
<dbReference type="GO" id="GO:0015627">
    <property type="term" value="C:type II protein secretion system complex"/>
    <property type="evidence" value="ECO:0007669"/>
    <property type="project" value="InterPro"/>
</dbReference>
<dbReference type="AlphaFoldDB" id="A0A556PP68"/>
<keyword evidence="4" id="KW-1133">Transmembrane helix</keyword>
<dbReference type="Proteomes" id="UP000316425">
    <property type="component" value="Unassembled WGS sequence"/>
</dbReference>